<keyword evidence="2" id="KW-1185">Reference proteome</keyword>
<dbReference type="Proteomes" id="UP000054279">
    <property type="component" value="Unassembled WGS sequence"/>
</dbReference>
<reference evidence="1 2" key="1">
    <citation type="submission" date="2014-06" db="EMBL/GenBank/DDBJ databases">
        <title>Evolutionary Origins and Diversification of the Mycorrhizal Mutualists.</title>
        <authorList>
            <consortium name="DOE Joint Genome Institute"/>
            <consortium name="Mycorrhizal Genomics Consortium"/>
            <person name="Kohler A."/>
            <person name="Kuo A."/>
            <person name="Nagy L.G."/>
            <person name="Floudas D."/>
            <person name="Copeland A."/>
            <person name="Barry K.W."/>
            <person name="Cichocki N."/>
            <person name="Veneault-Fourrey C."/>
            <person name="LaButti K."/>
            <person name="Lindquist E.A."/>
            <person name="Lipzen A."/>
            <person name="Lundell T."/>
            <person name="Morin E."/>
            <person name="Murat C."/>
            <person name="Riley R."/>
            <person name="Ohm R."/>
            <person name="Sun H."/>
            <person name="Tunlid A."/>
            <person name="Henrissat B."/>
            <person name="Grigoriev I.V."/>
            <person name="Hibbett D.S."/>
            <person name="Martin F."/>
        </authorList>
    </citation>
    <scope>NUCLEOTIDE SEQUENCE [LARGE SCALE GENOMIC DNA]</scope>
    <source>
        <strain evidence="1 2">SS14</strain>
    </source>
</reference>
<dbReference type="EMBL" id="KN837110">
    <property type="protein sequence ID" value="KIJ45845.1"/>
    <property type="molecule type" value="Genomic_DNA"/>
</dbReference>
<name>A0A0C9W2J3_SPHS4</name>
<evidence type="ECO:0000313" key="2">
    <source>
        <dbReference type="Proteomes" id="UP000054279"/>
    </source>
</evidence>
<accession>A0A0C9W2J3</accession>
<proteinExistence type="predicted"/>
<dbReference type="HOGENOM" id="CLU_1070272_0_0_1"/>
<organism evidence="1 2">
    <name type="scientific">Sphaerobolus stellatus (strain SS14)</name>
    <dbReference type="NCBI Taxonomy" id="990650"/>
    <lineage>
        <taxon>Eukaryota</taxon>
        <taxon>Fungi</taxon>
        <taxon>Dikarya</taxon>
        <taxon>Basidiomycota</taxon>
        <taxon>Agaricomycotina</taxon>
        <taxon>Agaricomycetes</taxon>
        <taxon>Phallomycetidae</taxon>
        <taxon>Geastrales</taxon>
        <taxon>Sphaerobolaceae</taxon>
        <taxon>Sphaerobolus</taxon>
    </lineage>
</organism>
<gene>
    <name evidence="1" type="ORF">M422DRAFT_46434</name>
</gene>
<evidence type="ECO:0000313" key="1">
    <source>
        <dbReference type="EMBL" id="KIJ45845.1"/>
    </source>
</evidence>
<protein>
    <submittedName>
        <fullName evidence="1">Uncharacterized protein</fullName>
    </submittedName>
</protein>
<sequence>MDLRRISQNSLSKPTISTPSTPFLHIRIRLSPSSSHPPFYTEQSLSSWKLLLDDTPEAYKTVTLRTLRLTDTERFKLWLKKSRYAPLDIYIVDIRDQFCDLQGMASLLKQQSKRLRALAVVRSAFHVESLHGISLFISALFPDGERANLPFMESLMLAETCQCFELPNMEIYTQKMNSMVIERPFTAVLGNFTEDTILSTNKLALHFAQINLTPEAYSILGRFANLTELPWSGALPNTLPESKILLPSLLIFRLRGHKTE</sequence>
<dbReference type="AlphaFoldDB" id="A0A0C9W2J3"/>